<comment type="subcellular location">
    <subcellularLocation>
        <location evidence="1">Cytoplasm</location>
    </subcellularLocation>
</comment>
<dbReference type="PANTHER" id="PTHR13200:SF0">
    <property type="entry name" value="EEF1A LYSINE METHYLTRANSFERASE 1"/>
    <property type="match status" value="1"/>
</dbReference>
<dbReference type="Proteomes" id="UP001276659">
    <property type="component" value="Unassembled WGS sequence"/>
</dbReference>
<dbReference type="InterPro" id="IPR041370">
    <property type="entry name" value="Mlase_EEF1AKMT1/ZCCHC4"/>
</dbReference>
<dbReference type="Pfam" id="PF10237">
    <property type="entry name" value="N6-adenineMlase"/>
    <property type="match status" value="1"/>
</dbReference>
<keyword evidence="2" id="KW-0963">Cytoplasm</keyword>
<evidence type="ECO:0000256" key="1">
    <source>
        <dbReference type="ARBA" id="ARBA00004496"/>
    </source>
</evidence>
<keyword evidence="6" id="KW-1185">Reference proteome</keyword>
<evidence type="ECO:0000256" key="3">
    <source>
        <dbReference type="ARBA" id="ARBA00022603"/>
    </source>
</evidence>
<evidence type="ECO:0000313" key="5">
    <source>
        <dbReference type="EMBL" id="KAK3174939.1"/>
    </source>
</evidence>
<dbReference type="GO" id="GO:0005737">
    <property type="term" value="C:cytoplasm"/>
    <property type="evidence" value="ECO:0007669"/>
    <property type="project" value="UniProtKB-SubCell"/>
</dbReference>
<reference evidence="5" key="1">
    <citation type="submission" date="2022-11" db="EMBL/GenBank/DDBJ databases">
        <title>Chromosomal genome sequence assembly and mating type (MAT) locus characterization of the leprose asexual lichenized fungus Lepraria neglecta (Nyl.) Erichsen.</title>
        <authorList>
            <person name="Allen J.L."/>
            <person name="Pfeffer B."/>
        </authorList>
    </citation>
    <scope>NUCLEOTIDE SEQUENCE</scope>
    <source>
        <strain evidence="5">Allen 5258</strain>
    </source>
</reference>
<gene>
    <name evidence="5" type="ORF">OEA41_002185</name>
</gene>
<keyword evidence="3" id="KW-0489">Methyltransferase</keyword>
<evidence type="ECO:0000313" key="6">
    <source>
        <dbReference type="Proteomes" id="UP001276659"/>
    </source>
</evidence>
<dbReference type="AlphaFoldDB" id="A0AAD9ZBI3"/>
<keyword evidence="4" id="KW-0808">Transferase</keyword>
<evidence type="ECO:0000256" key="2">
    <source>
        <dbReference type="ARBA" id="ARBA00022490"/>
    </source>
</evidence>
<evidence type="ECO:0008006" key="7">
    <source>
        <dbReference type="Google" id="ProtNLM"/>
    </source>
</evidence>
<comment type="caution">
    <text evidence="5">The sequence shown here is derived from an EMBL/GenBank/DDBJ whole genome shotgun (WGS) entry which is preliminary data.</text>
</comment>
<evidence type="ECO:0000256" key="4">
    <source>
        <dbReference type="ARBA" id="ARBA00022679"/>
    </source>
</evidence>
<accession>A0AAD9ZBI3</accession>
<proteinExistence type="predicted"/>
<dbReference type="PANTHER" id="PTHR13200">
    <property type="entry name" value="EEF1A LYSINE METHYLTRANSFERASE 1"/>
    <property type="match status" value="1"/>
</dbReference>
<dbReference type="GO" id="GO:0016279">
    <property type="term" value="F:protein-lysine N-methyltransferase activity"/>
    <property type="evidence" value="ECO:0007669"/>
    <property type="project" value="InterPro"/>
</dbReference>
<dbReference type="InterPro" id="IPR019369">
    <property type="entry name" value="Efm5/EEF1AKMT1"/>
</dbReference>
<sequence length="147" mass="16822">MNDHGEDDDEALELPSDTLAALQDFYSERDSREKCFADLKAEVERKGSQAQLSIDMFSEDWNASQFWYSDETATTLAKQLLEGASTSTNICIVSAPSVFVQLKNLLASEERKVSDIRLLEYDKRFDVFEEFIYYDFEHPLKLPGTSL</sequence>
<organism evidence="5 6">
    <name type="scientific">Lepraria neglecta</name>
    <dbReference type="NCBI Taxonomy" id="209136"/>
    <lineage>
        <taxon>Eukaryota</taxon>
        <taxon>Fungi</taxon>
        <taxon>Dikarya</taxon>
        <taxon>Ascomycota</taxon>
        <taxon>Pezizomycotina</taxon>
        <taxon>Lecanoromycetes</taxon>
        <taxon>OSLEUM clade</taxon>
        <taxon>Lecanoromycetidae</taxon>
        <taxon>Lecanorales</taxon>
        <taxon>Lecanorineae</taxon>
        <taxon>Stereocaulaceae</taxon>
        <taxon>Lepraria</taxon>
    </lineage>
</organism>
<name>A0AAD9ZBI3_9LECA</name>
<protein>
    <recommendedName>
        <fullName evidence="7">N(6)-adenine-specific DNA methyltransferase 2</fullName>
    </recommendedName>
</protein>
<dbReference type="GO" id="GO:0032259">
    <property type="term" value="P:methylation"/>
    <property type="evidence" value="ECO:0007669"/>
    <property type="project" value="UniProtKB-KW"/>
</dbReference>
<dbReference type="EMBL" id="JASNWA010000006">
    <property type="protein sequence ID" value="KAK3174939.1"/>
    <property type="molecule type" value="Genomic_DNA"/>
</dbReference>